<sequence length="98" mass="11584">MAATKMFFRSGRLLGSLLGSLLKYNVLDFEVFQEMVFIFHLDMNVVCSIKIFQILIWICRFFRSETLLGSLLRHFLKYNVLDVFQKVFQMTSWKSSSI</sequence>
<reference evidence="1 2" key="1">
    <citation type="submission" date="2021-03" db="EMBL/GenBank/DDBJ databases">
        <authorList>
            <person name="King G.J."/>
            <person name="Bancroft I."/>
            <person name="Baten A."/>
            <person name="Bloomfield J."/>
            <person name="Borpatragohain P."/>
            <person name="He Z."/>
            <person name="Irish N."/>
            <person name="Irwin J."/>
            <person name="Liu K."/>
            <person name="Mauleon R.P."/>
            <person name="Moore J."/>
            <person name="Morris R."/>
            <person name="Ostergaard L."/>
            <person name="Wang B."/>
            <person name="Wells R."/>
        </authorList>
    </citation>
    <scope>NUCLEOTIDE SEQUENCE [LARGE SCALE GENOMIC DNA]</scope>
    <source>
        <strain evidence="1">R-o-18</strain>
        <tissue evidence="1">Leaf</tissue>
    </source>
</reference>
<organism evidence="1 2">
    <name type="scientific">Brassica rapa subsp. trilocularis</name>
    <dbReference type="NCBI Taxonomy" id="1813537"/>
    <lineage>
        <taxon>Eukaryota</taxon>
        <taxon>Viridiplantae</taxon>
        <taxon>Streptophyta</taxon>
        <taxon>Embryophyta</taxon>
        <taxon>Tracheophyta</taxon>
        <taxon>Spermatophyta</taxon>
        <taxon>Magnoliopsida</taxon>
        <taxon>eudicotyledons</taxon>
        <taxon>Gunneridae</taxon>
        <taxon>Pentapetalae</taxon>
        <taxon>rosids</taxon>
        <taxon>malvids</taxon>
        <taxon>Brassicales</taxon>
        <taxon>Brassicaceae</taxon>
        <taxon>Brassiceae</taxon>
        <taxon>Brassica</taxon>
    </lineage>
</organism>
<comment type="caution">
    <text evidence="1">The sequence shown here is derived from an EMBL/GenBank/DDBJ whole genome shotgun (WGS) entry which is preliminary data.</text>
</comment>
<proteinExistence type="predicted"/>
<dbReference type="EMBL" id="JADBGQ010000008">
    <property type="protein sequence ID" value="KAG5385722.1"/>
    <property type="molecule type" value="Genomic_DNA"/>
</dbReference>
<keyword evidence="2" id="KW-1185">Reference proteome</keyword>
<protein>
    <submittedName>
        <fullName evidence="1">Uncharacterized protein</fullName>
    </submittedName>
</protein>
<name>A0ABQ7LHJ4_BRACM</name>
<gene>
    <name evidence="1" type="primary">A09p054970.1_BraROA</name>
    <name evidence="1" type="ORF">IGI04_037192</name>
</gene>
<evidence type="ECO:0000313" key="2">
    <source>
        <dbReference type="Proteomes" id="UP000823674"/>
    </source>
</evidence>
<evidence type="ECO:0000313" key="1">
    <source>
        <dbReference type="EMBL" id="KAG5385722.1"/>
    </source>
</evidence>
<accession>A0ABQ7LHJ4</accession>
<dbReference type="Proteomes" id="UP000823674">
    <property type="component" value="Chromosome A09"/>
</dbReference>